<evidence type="ECO:0000313" key="2">
    <source>
        <dbReference type="EMBL" id="BAR59429.1"/>
    </source>
</evidence>
<proteinExistence type="predicted"/>
<feature type="region of interest" description="Disordered" evidence="1">
    <location>
        <begin position="1"/>
        <end position="48"/>
    </location>
</feature>
<protein>
    <submittedName>
        <fullName evidence="2">Uncharacterized protein</fullName>
    </submittedName>
</protein>
<gene>
    <name evidence="2" type="ORF">NK6_6276</name>
</gene>
<dbReference type="AlphaFoldDB" id="A0A0E4BSZ3"/>
<dbReference type="Proteomes" id="UP000063308">
    <property type="component" value="Chromosome"/>
</dbReference>
<name>A0A0E4BSZ3_9BRAD</name>
<sequence>MADGPGRKVEALHRSLRKDDPVAKNDSHSVQPVVARQRSNPGGWAGSGSLRRFSPSICAWAETHLTRRNSTSLVIPGWSEGPDPESRDSQVRNCAP</sequence>
<reference evidence="2 3" key="1">
    <citation type="submission" date="2014-11" db="EMBL/GenBank/DDBJ databases">
        <title>Symbiosis island explosion on the genome of extra-slow-growing strains of soybean bradyrhizobia with massive insertion sequences.</title>
        <authorList>
            <person name="Iida T."/>
            <person name="Minamisawa K."/>
        </authorList>
    </citation>
    <scope>NUCLEOTIDE SEQUENCE [LARGE SCALE GENOMIC DNA]</scope>
    <source>
        <strain evidence="2 3">NK6</strain>
    </source>
</reference>
<feature type="region of interest" description="Disordered" evidence="1">
    <location>
        <begin position="75"/>
        <end position="96"/>
    </location>
</feature>
<evidence type="ECO:0000313" key="3">
    <source>
        <dbReference type="Proteomes" id="UP000063308"/>
    </source>
</evidence>
<dbReference type="EMBL" id="AP014685">
    <property type="protein sequence ID" value="BAR59429.1"/>
    <property type="molecule type" value="Genomic_DNA"/>
</dbReference>
<feature type="compositionally biased region" description="Basic and acidic residues" evidence="1">
    <location>
        <begin position="1"/>
        <end position="27"/>
    </location>
</feature>
<accession>A0A0E4BSZ3</accession>
<evidence type="ECO:0000256" key="1">
    <source>
        <dbReference type="SAM" id="MobiDB-lite"/>
    </source>
</evidence>
<organism evidence="2 3">
    <name type="scientific">Bradyrhizobium diazoefficiens</name>
    <dbReference type="NCBI Taxonomy" id="1355477"/>
    <lineage>
        <taxon>Bacteria</taxon>
        <taxon>Pseudomonadati</taxon>
        <taxon>Pseudomonadota</taxon>
        <taxon>Alphaproteobacteria</taxon>
        <taxon>Hyphomicrobiales</taxon>
        <taxon>Nitrobacteraceae</taxon>
        <taxon>Bradyrhizobium</taxon>
    </lineage>
</organism>